<feature type="compositionally biased region" description="Basic and acidic residues" evidence="4">
    <location>
        <begin position="162"/>
        <end position="176"/>
    </location>
</feature>
<evidence type="ECO:0000256" key="1">
    <source>
        <dbReference type="ARBA" id="ARBA00010820"/>
    </source>
</evidence>
<evidence type="ECO:0000256" key="4">
    <source>
        <dbReference type="SAM" id="MobiDB-lite"/>
    </source>
</evidence>
<feature type="compositionally biased region" description="Acidic residues" evidence="4">
    <location>
        <begin position="17"/>
        <end position="40"/>
    </location>
</feature>
<organism evidence="7">
    <name type="scientific">Noccaea caerulescens</name>
    <name type="common">Alpine penny-cress</name>
    <name type="synonym">Thlaspi caerulescens</name>
    <dbReference type="NCBI Taxonomy" id="107243"/>
    <lineage>
        <taxon>Eukaryota</taxon>
        <taxon>Viridiplantae</taxon>
        <taxon>Streptophyta</taxon>
        <taxon>Embryophyta</taxon>
        <taxon>Tracheophyta</taxon>
        <taxon>Spermatophyta</taxon>
        <taxon>Magnoliopsida</taxon>
        <taxon>eudicotyledons</taxon>
        <taxon>Gunneridae</taxon>
        <taxon>Pentapetalae</taxon>
        <taxon>rosids</taxon>
        <taxon>malvids</taxon>
        <taxon>Brassicales</taxon>
        <taxon>Brassicaceae</taxon>
        <taxon>Coluteocarpeae</taxon>
        <taxon>Noccaea</taxon>
    </lineage>
</organism>
<feature type="domain" description="Glabrous enhancer-binding protein-like C-terminal" evidence="6">
    <location>
        <begin position="340"/>
        <end position="407"/>
    </location>
</feature>
<evidence type="ECO:0000256" key="3">
    <source>
        <dbReference type="ARBA" id="ARBA00023163"/>
    </source>
</evidence>
<gene>
    <name evidence="7" type="ORF">GA_TR8910_c0_g1_i1_g.28428</name>
</gene>
<protein>
    <submittedName>
        <fullName evidence="7">Mediator-associated protein 1</fullName>
    </submittedName>
</protein>
<name>A0A1J3EGF8_NOCCA</name>
<sequence>MAKKRNPLEDPPTASSSDDDEMETSGGESEEVSSSDDEETKDPAVKPPSSAVTIAVPGKPTVSAAAVPSAAKEASDSESGSETETDSDEETERQSNPPPNQGSVKSLAVTTVPAASSAAKPKKKEAEASSAALALPAAKSGTKRPSEASSREANSKRAKKVTSGDDEKKIGEDSKKPAFQRLWTEDDEIAILQGMIDFKADTGKSPYEDTTAYYDFIKGSISFEVSKSQFMDKLRSLKKKYMNKEKPSFTKPHDQKSHKLCKYIWGSDGLALESAVKSNGVSKKSSQKKTKKLDSVKQELVFASPNGKQKAVEDDGNSKKVVVHGGDDVVSLAVAVKKPDWFENSFLVRAIAGFGVDESYVKQRWSLVPVETKKKIEEKVKVLQGKEFEFVLGKTEFLHEVTSMIAEATKNKPLDI</sequence>
<evidence type="ECO:0000313" key="7">
    <source>
        <dbReference type="EMBL" id="JAU28164.1"/>
    </source>
</evidence>
<dbReference type="InterPro" id="IPR053932">
    <property type="entry name" value="GeBP-like_DBD"/>
</dbReference>
<dbReference type="PANTHER" id="PTHR31662">
    <property type="entry name" value="BNAANNG10740D PROTEIN-RELATED"/>
    <property type="match status" value="1"/>
</dbReference>
<dbReference type="AlphaFoldDB" id="A0A1J3EGF8"/>
<keyword evidence="3" id="KW-0804">Transcription</keyword>
<dbReference type="GO" id="GO:0006355">
    <property type="term" value="P:regulation of DNA-templated transcription"/>
    <property type="evidence" value="ECO:0007669"/>
    <property type="project" value="InterPro"/>
</dbReference>
<dbReference type="Pfam" id="PF04504">
    <property type="entry name" value="GeBP-like_DBD"/>
    <property type="match status" value="1"/>
</dbReference>
<feature type="compositionally biased region" description="Low complexity" evidence="4">
    <location>
        <begin position="63"/>
        <end position="78"/>
    </location>
</feature>
<dbReference type="GO" id="GO:0005634">
    <property type="term" value="C:nucleus"/>
    <property type="evidence" value="ECO:0007669"/>
    <property type="project" value="TreeGrafter"/>
</dbReference>
<feature type="compositionally biased region" description="Basic and acidic residues" evidence="4">
    <location>
        <begin position="144"/>
        <end position="155"/>
    </location>
</feature>
<feature type="domain" description="Glabrous enhancer-binding protein-like DBD" evidence="5">
    <location>
        <begin position="179"/>
        <end position="266"/>
    </location>
</feature>
<keyword evidence="2" id="KW-0805">Transcription regulation</keyword>
<evidence type="ECO:0000259" key="5">
    <source>
        <dbReference type="Pfam" id="PF04504"/>
    </source>
</evidence>
<reference evidence="7" key="1">
    <citation type="submission" date="2016-07" db="EMBL/GenBank/DDBJ databases">
        <title>De novo transcriptome assembly of four accessions of the metal hyperaccumulator plant Noccaea caerulescens.</title>
        <authorList>
            <person name="Blande D."/>
            <person name="Halimaa P."/>
            <person name="Tervahauta A.I."/>
            <person name="Aarts M.G."/>
            <person name="Karenlampi S.O."/>
        </authorList>
    </citation>
    <scope>NUCLEOTIDE SEQUENCE</scope>
</reference>
<accession>A0A1J3EGF8</accession>
<feature type="region of interest" description="Disordered" evidence="4">
    <location>
        <begin position="1"/>
        <end position="179"/>
    </location>
</feature>
<comment type="similarity">
    <text evidence="1">Belongs to the GeBP family.</text>
</comment>
<dbReference type="InterPro" id="IPR053933">
    <property type="entry name" value="GeBP-like_C"/>
</dbReference>
<dbReference type="Pfam" id="PF22757">
    <property type="entry name" value="GeBP-like_C"/>
    <property type="match status" value="1"/>
</dbReference>
<dbReference type="EMBL" id="GEVI01004156">
    <property type="protein sequence ID" value="JAU28164.1"/>
    <property type="molecule type" value="Transcribed_RNA"/>
</dbReference>
<feature type="compositionally biased region" description="Acidic residues" evidence="4">
    <location>
        <begin position="79"/>
        <end position="91"/>
    </location>
</feature>
<feature type="compositionally biased region" description="Low complexity" evidence="4">
    <location>
        <begin position="128"/>
        <end position="140"/>
    </location>
</feature>
<evidence type="ECO:0000259" key="6">
    <source>
        <dbReference type="Pfam" id="PF22757"/>
    </source>
</evidence>
<dbReference type="InterPro" id="IPR007592">
    <property type="entry name" value="GEBP"/>
</dbReference>
<dbReference type="PANTHER" id="PTHR31662:SF68">
    <property type="entry name" value="DNA-BINDING STOREKEEPER PROTEIN TRANSCRIPTIONAL REGULATOR-LIKE PROTEIN-RELATED"/>
    <property type="match status" value="1"/>
</dbReference>
<evidence type="ECO:0000256" key="2">
    <source>
        <dbReference type="ARBA" id="ARBA00023015"/>
    </source>
</evidence>
<proteinExistence type="inferred from homology"/>